<gene>
    <name evidence="2" type="ORF">EVG20_g11382</name>
</gene>
<dbReference type="PANTHER" id="PTHR35871">
    <property type="entry name" value="EXPRESSED PROTEIN"/>
    <property type="match status" value="1"/>
</dbReference>
<organism evidence="2 3">
    <name type="scientific">Dentipellis fragilis</name>
    <dbReference type="NCBI Taxonomy" id="205917"/>
    <lineage>
        <taxon>Eukaryota</taxon>
        <taxon>Fungi</taxon>
        <taxon>Dikarya</taxon>
        <taxon>Basidiomycota</taxon>
        <taxon>Agaricomycotina</taxon>
        <taxon>Agaricomycetes</taxon>
        <taxon>Russulales</taxon>
        <taxon>Hericiaceae</taxon>
        <taxon>Dentipellis</taxon>
    </lineage>
</organism>
<dbReference type="Gene3D" id="3.30.420.10">
    <property type="entry name" value="Ribonuclease H-like superfamily/Ribonuclease H"/>
    <property type="match status" value="1"/>
</dbReference>
<dbReference type="OrthoDB" id="3218065at2759"/>
<feature type="region of interest" description="Disordered" evidence="1">
    <location>
        <begin position="88"/>
        <end position="111"/>
    </location>
</feature>
<dbReference type="InterPro" id="IPR036397">
    <property type="entry name" value="RNaseH_sf"/>
</dbReference>
<evidence type="ECO:0008006" key="4">
    <source>
        <dbReference type="Google" id="ProtNLM"/>
    </source>
</evidence>
<evidence type="ECO:0000256" key="1">
    <source>
        <dbReference type="SAM" id="MobiDB-lite"/>
    </source>
</evidence>
<evidence type="ECO:0000313" key="3">
    <source>
        <dbReference type="Proteomes" id="UP000298327"/>
    </source>
</evidence>
<dbReference type="AlphaFoldDB" id="A0A4Y9XMV5"/>
<dbReference type="GO" id="GO:0003676">
    <property type="term" value="F:nucleic acid binding"/>
    <property type="evidence" value="ECO:0007669"/>
    <property type="project" value="InterPro"/>
</dbReference>
<sequence>MPSTSDRLSASEHAMTRAAEHAMPTATSSSHSCTGCEPHSSMAAVPAVDEPFECGFTGYLSDISEDAFVDVQDEVSANDWYDTDLVDAPIASEPESPTRVHTTTPPSKRRKLVVPARVQREWKQNITRQIRVNALRDIRRRLNSKKEFDGGPNGLQSYRARAIQACLHMMVEKGMGMIAASQMAAAGNMLAEHWGGRQVRRWTQKWVKERILPESKRGNHAKVFSLFSDPAVRAELGVFMRSEKWSMNPAKLRQFVAKQMPPEEASTFAHQVVSEEIPRGLKKYLEEVLLPRLHLRKPKGRGFSLSTMRRVMLNYGFTYSLHKKAIYYDGHERPDVIDDRQTRFIPEMLSRRERIVRYVVGDVTCEVTDSINFAQTRLVLVAHDESTAQANDGQKWSWILDGEQPIKKKGQGRGIHQSDFICSTHGWLAEASETLEYGKNYDGYWNGERFVNQVRRALRLFFIYRAYIVLTLSTQLKEKFFPAFERLHGPGYVAIVLVDNSQGHSAYSEDALRASRMNLNPGGKQARLRDGWFKSNDGQKVIQPMCFPPDHPKFPNVPKGMKQVLTERGLWISGLLMQCKSKCDPSDTNCCAKRILECQPDFKEQKSLVQETIEQAGHICIFLPKFHCEINFIEYFWGAVKRYLREHCDYTFDTLKDNMPKALASVPMELIRKWEHRAWRFIDAYAGGLDAKAALSQVRNFSSKKYASHRRIPEGVARQMD</sequence>
<keyword evidence="3" id="KW-1185">Reference proteome</keyword>
<dbReference type="STRING" id="205917.A0A4Y9XMV5"/>
<dbReference type="EMBL" id="SEOQ01001734">
    <property type="protein sequence ID" value="TFY50693.1"/>
    <property type="molecule type" value="Genomic_DNA"/>
</dbReference>
<accession>A0A4Y9XMV5</accession>
<reference evidence="2 3" key="1">
    <citation type="submission" date="2019-02" db="EMBL/GenBank/DDBJ databases">
        <title>Genome sequencing of the rare red list fungi Dentipellis fragilis.</title>
        <authorList>
            <person name="Buettner E."/>
            <person name="Kellner H."/>
        </authorList>
    </citation>
    <scope>NUCLEOTIDE SEQUENCE [LARGE SCALE GENOMIC DNA]</scope>
    <source>
        <strain evidence="2 3">DSM 105465</strain>
    </source>
</reference>
<comment type="caution">
    <text evidence="2">The sequence shown here is derived from an EMBL/GenBank/DDBJ whole genome shotgun (WGS) entry which is preliminary data.</text>
</comment>
<proteinExistence type="predicted"/>
<protein>
    <recommendedName>
        <fullName evidence="4">Tc1-like transposase DDE domain-containing protein</fullName>
    </recommendedName>
</protein>
<dbReference type="PANTHER" id="PTHR35871:SF1">
    <property type="entry name" value="CXC1-LIKE CYSTEINE CLUSTER ASSOCIATED WITH KDZ TRANSPOSASES DOMAIN-CONTAINING PROTEIN"/>
    <property type="match status" value="1"/>
</dbReference>
<feature type="region of interest" description="Disordered" evidence="1">
    <location>
        <begin position="1"/>
        <end position="40"/>
    </location>
</feature>
<dbReference type="Proteomes" id="UP000298327">
    <property type="component" value="Unassembled WGS sequence"/>
</dbReference>
<evidence type="ECO:0000313" key="2">
    <source>
        <dbReference type="EMBL" id="TFY50693.1"/>
    </source>
</evidence>
<name>A0A4Y9XMV5_9AGAM</name>